<dbReference type="InterPro" id="IPR003593">
    <property type="entry name" value="AAA+_ATPase"/>
</dbReference>
<dbReference type="Gene3D" id="3.40.50.300">
    <property type="entry name" value="P-loop containing nucleotide triphosphate hydrolases"/>
    <property type="match status" value="1"/>
</dbReference>
<evidence type="ECO:0000313" key="4">
    <source>
        <dbReference type="Proteomes" id="UP001583172"/>
    </source>
</evidence>
<reference evidence="3 4" key="1">
    <citation type="journal article" date="2024" name="Commun. Biol.">
        <title>Comparative genomic analysis of thermophilic fungi reveals convergent evolutionary adaptations and gene losses.</title>
        <authorList>
            <person name="Steindorff A.S."/>
            <person name="Aguilar-Pontes M.V."/>
            <person name="Robinson A.J."/>
            <person name="Andreopoulos B."/>
            <person name="LaButti K."/>
            <person name="Kuo A."/>
            <person name="Mondo S."/>
            <person name="Riley R."/>
            <person name="Otillar R."/>
            <person name="Haridas S."/>
            <person name="Lipzen A."/>
            <person name="Grimwood J."/>
            <person name="Schmutz J."/>
            <person name="Clum A."/>
            <person name="Reid I.D."/>
            <person name="Moisan M.C."/>
            <person name="Butler G."/>
            <person name="Nguyen T.T.M."/>
            <person name="Dewar K."/>
            <person name="Conant G."/>
            <person name="Drula E."/>
            <person name="Henrissat B."/>
            <person name="Hansel C."/>
            <person name="Singer S."/>
            <person name="Hutchinson M.I."/>
            <person name="de Vries R.P."/>
            <person name="Natvig D.O."/>
            <person name="Powell A.J."/>
            <person name="Tsang A."/>
            <person name="Grigoriev I.V."/>
        </authorList>
    </citation>
    <scope>NUCLEOTIDE SEQUENCE [LARGE SCALE GENOMIC DNA]</scope>
    <source>
        <strain evidence="3 4">CBS 620.91</strain>
    </source>
</reference>
<proteinExistence type="predicted"/>
<name>A0ABR3VJJ7_HUMIN</name>
<gene>
    <name evidence="3" type="ORF">VTJ49DRAFT_6928</name>
</gene>
<feature type="region of interest" description="Disordered" evidence="1">
    <location>
        <begin position="381"/>
        <end position="401"/>
    </location>
</feature>
<dbReference type="CDD" id="cd00009">
    <property type="entry name" value="AAA"/>
    <property type="match status" value="1"/>
</dbReference>
<dbReference type="EMBL" id="JAZGSY010000071">
    <property type="protein sequence ID" value="KAL1841555.1"/>
    <property type="molecule type" value="Genomic_DNA"/>
</dbReference>
<feature type="compositionally biased region" description="Polar residues" evidence="1">
    <location>
        <begin position="28"/>
        <end position="38"/>
    </location>
</feature>
<feature type="region of interest" description="Disordered" evidence="1">
    <location>
        <begin position="1"/>
        <end position="154"/>
    </location>
</feature>
<dbReference type="Pfam" id="PF00004">
    <property type="entry name" value="AAA"/>
    <property type="match status" value="1"/>
</dbReference>
<feature type="compositionally biased region" description="Basic and acidic residues" evidence="1">
    <location>
        <begin position="82"/>
        <end position="92"/>
    </location>
</feature>
<dbReference type="Proteomes" id="UP001583172">
    <property type="component" value="Unassembled WGS sequence"/>
</dbReference>
<feature type="compositionally biased region" description="Low complexity" evidence="1">
    <location>
        <begin position="1062"/>
        <end position="1078"/>
    </location>
</feature>
<evidence type="ECO:0000259" key="2">
    <source>
        <dbReference type="SMART" id="SM00382"/>
    </source>
</evidence>
<sequence>MSALTAIAMAGDTPPINSAIAKPLHPFFTQSRSATSTAPKHETEPSTVDLDKGDDSPDVDANTEAPSDAGGHTGTRRGRRRKADDEPHEEPASKPPHKKRTRNSAGGDITNHFVKEATEEAGIQGRSRFLRRAKKAEAAPGSPKTKKSSNSPISARTIVYWSTPCSPKKPRAVPTPKGLMPQFGVKNFGLKFPGSKLPAWPWQGMIHIRGNEDEPVLGADEPLPFPCRKSKGRAVKMAPGETVTNLVASLLDIPAIAKAVKDINTDDFIPPPPELRLPQKHFESGRKLRNRILPELATLAYPSLKRSIQDNGTEPRPPPQLARLFDSVCTSLSAFDMSQCETASWVQKYAPVSAVEVLQPGREAFFLREWLQALMVQSVDTGSTDSDKAKKGKGVGGGKKKRRKKLDGFIVSSEDEDYELYELSDQDEDWAPSGSRGIIRKTVVRSGNLGRGKDGNKTLNTLIISGPPGCGKTAAVYAVAKELDFEVFEINASSRRSGKDVLERIGDMTRNHHVQQHQVDNHDSQPAPAEDDTAQDIKAGKQATMNAFFKAKPNGFKPKPSAPNPTKGSPKEGKKEPTKSQRQSLILLEEVDILYEEDKQFWATIVGLIAQAKRPFIMTCNDETLLPFHMLQLHGIFRLSPPPKDLAVDRLILIAANEGHALSRQAVEQLYDSRKHDLRAATMDLQYWCQIGVGDRRGGFDWFYPRWPKGVDLDENKDVVRVVSQDTYLSGMNVLSRDGIVDPKTSPRLVEEEILHQAWEFWGFDMGHWQDSTGLTCWAENLPSTTGGRAAQLRNLEAYVDLAEAMSVADVCSQRSFATFKEEAIDTAQPEASPKTQDDQILGVTHLDTPFITHHNNLTTSIATTIKSLAKHSLQLHTTQSQPSSTEPLQPLTELQAIQCLQTSFTTPLPSTPRITRMDFAFAFDPIAASDSSSQPMSYLDPSVFDRTLNLIALDVAPYVRGIVAHDCRVQKQRLKLGNLVSQGGQGGAKRMRTTRSSLSALEGRARGAMRGERWFKAEVNPYLVAKTAGEGWDVEGWGDVDVTPKKTKRAGGLVGELVVGAEEGEESPGMSPGMSPEVKTMVKKGKKRASQALLDEEDELGC</sequence>
<dbReference type="SUPFAM" id="SSF52540">
    <property type="entry name" value="P-loop containing nucleoside triphosphate hydrolases"/>
    <property type="match status" value="1"/>
</dbReference>
<dbReference type="PANTHER" id="PTHR23389:SF21">
    <property type="entry name" value="ATPASE FAMILY AAA DOMAIN-CONTAINING PROTEIN 5"/>
    <property type="match status" value="1"/>
</dbReference>
<feature type="region of interest" description="Disordered" evidence="1">
    <location>
        <begin position="1062"/>
        <end position="1103"/>
    </location>
</feature>
<keyword evidence="4" id="KW-1185">Reference proteome</keyword>
<evidence type="ECO:0000256" key="1">
    <source>
        <dbReference type="SAM" id="MobiDB-lite"/>
    </source>
</evidence>
<dbReference type="InterPro" id="IPR027417">
    <property type="entry name" value="P-loop_NTPase"/>
</dbReference>
<dbReference type="SMART" id="SM00382">
    <property type="entry name" value="AAA"/>
    <property type="match status" value="1"/>
</dbReference>
<accession>A0ABR3VJJ7</accession>
<feature type="domain" description="AAA+ ATPase" evidence="2">
    <location>
        <begin position="458"/>
        <end position="672"/>
    </location>
</feature>
<feature type="compositionally biased region" description="Basic and acidic residues" evidence="1">
    <location>
        <begin position="569"/>
        <end position="579"/>
    </location>
</feature>
<comment type="caution">
    <text evidence="3">The sequence shown here is derived from an EMBL/GenBank/DDBJ whole genome shotgun (WGS) entry which is preliminary data.</text>
</comment>
<dbReference type="InterPro" id="IPR003959">
    <property type="entry name" value="ATPase_AAA_core"/>
</dbReference>
<evidence type="ECO:0000313" key="3">
    <source>
        <dbReference type="EMBL" id="KAL1841555.1"/>
    </source>
</evidence>
<feature type="region of interest" description="Disordered" evidence="1">
    <location>
        <begin position="513"/>
        <end position="533"/>
    </location>
</feature>
<feature type="compositionally biased region" description="Basic residues" evidence="1">
    <location>
        <begin position="390"/>
        <end position="401"/>
    </location>
</feature>
<protein>
    <recommendedName>
        <fullName evidence="2">AAA+ ATPase domain-containing protein</fullName>
    </recommendedName>
</protein>
<dbReference type="PANTHER" id="PTHR23389">
    <property type="entry name" value="CHROMOSOME TRANSMISSION FIDELITY FACTOR 18"/>
    <property type="match status" value="1"/>
</dbReference>
<feature type="region of interest" description="Disordered" evidence="1">
    <location>
        <begin position="551"/>
        <end position="582"/>
    </location>
</feature>
<organism evidence="3 4">
    <name type="scientific">Humicola insolens</name>
    <name type="common">Soft-rot fungus</name>
    <dbReference type="NCBI Taxonomy" id="85995"/>
    <lineage>
        <taxon>Eukaryota</taxon>
        <taxon>Fungi</taxon>
        <taxon>Dikarya</taxon>
        <taxon>Ascomycota</taxon>
        <taxon>Pezizomycotina</taxon>
        <taxon>Sordariomycetes</taxon>
        <taxon>Sordariomycetidae</taxon>
        <taxon>Sordariales</taxon>
        <taxon>Chaetomiaceae</taxon>
        <taxon>Mycothermus</taxon>
    </lineage>
</organism>
<feature type="compositionally biased region" description="Basic and acidic residues" evidence="1">
    <location>
        <begin position="39"/>
        <end position="55"/>
    </location>
</feature>